<dbReference type="AlphaFoldDB" id="A0A3M2M4C6"/>
<dbReference type="Gene3D" id="1.50.10.10">
    <property type="match status" value="1"/>
</dbReference>
<dbReference type="GO" id="GO:0005975">
    <property type="term" value="P:carbohydrate metabolic process"/>
    <property type="evidence" value="ECO:0007669"/>
    <property type="project" value="InterPro"/>
</dbReference>
<dbReference type="CDD" id="cd00688">
    <property type="entry name" value="ISOPREN_C2_like"/>
    <property type="match status" value="1"/>
</dbReference>
<dbReference type="SUPFAM" id="SSF48208">
    <property type="entry name" value="Six-hairpin glycosidases"/>
    <property type="match status" value="1"/>
</dbReference>
<gene>
    <name evidence="1" type="ORF">EBN88_05220</name>
</gene>
<dbReference type="GO" id="GO:0016740">
    <property type="term" value="F:transferase activity"/>
    <property type="evidence" value="ECO:0007669"/>
    <property type="project" value="UniProtKB-KW"/>
</dbReference>
<comment type="caution">
    <text evidence="1">The sequence shown here is derived from an EMBL/GenBank/DDBJ whole genome shotgun (WGS) entry which is preliminary data.</text>
</comment>
<dbReference type="EMBL" id="RFFJ01000016">
    <property type="protein sequence ID" value="RMI44406.1"/>
    <property type="molecule type" value="Genomic_DNA"/>
</dbReference>
<dbReference type="InterPro" id="IPR012341">
    <property type="entry name" value="6hp_glycosidase-like_sf"/>
</dbReference>
<evidence type="ECO:0000313" key="2">
    <source>
        <dbReference type="Proteomes" id="UP000278673"/>
    </source>
</evidence>
<protein>
    <submittedName>
        <fullName evidence="1">Prenyltransferase</fullName>
    </submittedName>
</protein>
<dbReference type="Proteomes" id="UP000278673">
    <property type="component" value="Unassembled WGS sequence"/>
</dbReference>
<dbReference type="InterPro" id="IPR008928">
    <property type="entry name" value="6-hairpin_glycosidase_sf"/>
</dbReference>
<dbReference type="RefSeq" id="WP_122182613.1">
    <property type="nucleotide sequence ID" value="NZ_RFFJ01000016.1"/>
</dbReference>
<organism evidence="1 2">
    <name type="scientific">Streptomyces triticirhizae</name>
    <dbReference type="NCBI Taxonomy" id="2483353"/>
    <lineage>
        <taxon>Bacteria</taxon>
        <taxon>Bacillati</taxon>
        <taxon>Actinomycetota</taxon>
        <taxon>Actinomycetes</taxon>
        <taxon>Kitasatosporales</taxon>
        <taxon>Streptomycetaceae</taxon>
        <taxon>Streptomyces</taxon>
    </lineage>
</organism>
<evidence type="ECO:0000313" key="1">
    <source>
        <dbReference type="EMBL" id="RMI44406.1"/>
    </source>
</evidence>
<sequence length="361" mass="39140">MASPERPGPLALPGVLTAEEAGATAAWIARQQRPDGAIPWFDGHHLDPWDHVEAAMALDTAGEHDRAAAAYDWLAKHQNPDGSWYAAYAAGDPRRPTDLGRESNFCAYPAVGVLHHYLTTGDEAFRRRMWPVVRAAVAFVLDLQREGGQLGWRRDAAGRPVPDALLTGSASGYQALRCALALAERAGDAQPDWEVATGRLGHAVAHHEELFLDKSRYSMDWYYPVLAGAVRGEAAALRLAARWDEFVVPGLGVRCVRENQWVTGGESAELALALWAVGQEERAVEVLRALGRLRTPDGRYWTGYVYADDAFWPVEHTTWTAGSVLLAVAALTGDPATTAVFGGHDLPAGLDPDCRCLATDS</sequence>
<name>A0A3M2M4C6_9ACTN</name>
<accession>A0A3M2M4C6</accession>
<reference evidence="1 2" key="1">
    <citation type="submission" date="2018-10" db="EMBL/GenBank/DDBJ databases">
        <title>Isolation, diversity and antifungal activity of actinobacteria from wheat.</title>
        <authorList>
            <person name="Han C."/>
        </authorList>
    </citation>
    <scope>NUCLEOTIDE SEQUENCE [LARGE SCALE GENOMIC DNA]</scope>
    <source>
        <strain evidence="1 2">NEAU-YY642</strain>
    </source>
</reference>
<keyword evidence="1" id="KW-0808">Transferase</keyword>
<proteinExistence type="predicted"/>
<keyword evidence="2" id="KW-1185">Reference proteome</keyword>